<feature type="region of interest" description="Disordered" evidence="3">
    <location>
        <begin position="631"/>
        <end position="650"/>
    </location>
</feature>
<organism evidence="7 8">
    <name type="scientific">Phytophthora fragariaefolia</name>
    <dbReference type="NCBI Taxonomy" id="1490495"/>
    <lineage>
        <taxon>Eukaryota</taxon>
        <taxon>Sar</taxon>
        <taxon>Stramenopiles</taxon>
        <taxon>Oomycota</taxon>
        <taxon>Peronosporomycetes</taxon>
        <taxon>Peronosporales</taxon>
        <taxon>Peronosporaceae</taxon>
        <taxon>Phytophthora</taxon>
    </lineage>
</organism>
<proteinExistence type="predicted"/>
<evidence type="ECO:0000313" key="8">
    <source>
        <dbReference type="Proteomes" id="UP001165121"/>
    </source>
</evidence>
<keyword evidence="4" id="KW-0732">Signal</keyword>
<dbReference type="Proteomes" id="UP001165121">
    <property type="component" value="Unassembled WGS sequence"/>
</dbReference>
<dbReference type="Gene3D" id="1.10.1280.10">
    <property type="entry name" value="Di-copper center containing domain from catechol oxidase"/>
    <property type="match status" value="1"/>
</dbReference>
<reference evidence="7" key="1">
    <citation type="submission" date="2023-04" db="EMBL/GenBank/DDBJ databases">
        <title>Phytophthora fragariaefolia NBRC 109709.</title>
        <authorList>
            <person name="Ichikawa N."/>
            <person name="Sato H."/>
            <person name="Tonouchi N."/>
        </authorList>
    </citation>
    <scope>NUCLEOTIDE SEQUENCE</scope>
    <source>
        <strain evidence="7">NBRC 109709</strain>
    </source>
</reference>
<sequence length="669" mass="72435">MKVFWVVGAALLALVSTLSPVEAQCGARVRKDWDSMTAAEKDTYKGALAAAMDSGAYIKFVEMHTEMQSEMEAHRQCMFIYWHRLLLVVFENMLRGQGSQFACVTVPYYNWVGANNRQLDGTCSSLGDCSNIMTELGGYTNGVQRTVQINGINNSGRCNTISPLNHFCQSGTVSGAACARCVPRSNWGSAAVPSTTAYASVRSQVFSGKNIGEMSPNIEGGCHNNVHASLDSTMGTFAAPADPIFWSHHAMVDALHTVFHKCRVGTQRMTFAEKAAHPVAWTSCAKRNGGNFSPTEVIVMRTGVNGNNPIQGSQDPLIGRYFSGVPNQFAGLMDVRDLGDSSYTYELSGQLADMYNNCDGTPAPPSATPTTAPNPTTPTPPPSTSAPVPTTSPTPATPAPTPAPVPTTRAPVPAPTPPTRRPIFGLFDWFRSRWGSGRRLKAEHGWFSPWYNQAANIRGSSYDHNSAVNSYDQNTVANTYVNNVHVSYNTPATNPASVSANVNVTKRIQVTTNVATTNTVSAQYDGNKNNNVDVIVVNKTCASEKKVTDWYKKTTEAMGGNCPKVIADLERQSCMFADQCLGGIKDYSAQFKATWGVKEPRCLTIVKAIKSGQQKITYINWRQNMEAHFGCPKPANATQSDNQDDSYGNAKQSAELSIMDTIQSAVQSV</sequence>
<dbReference type="PANTHER" id="PTHR11474">
    <property type="entry name" value="TYROSINASE FAMILY MEMBER"/>
    <property type="match status" value="1"/>
</dbReference>
<name>A0A9W6X9Y5_9STRA</name>
<keyword evidence="2" id="KW-0186">Copper</keyword>
<dbReference type="GO" id="GO:0016491">
    <property type="term" value="F:oxidoreductase activity"/>
    <property type="evidence" value="ECO:0007669"/>
    <property type="project" value="InterPro"/>
</dbReference>
<feature type="domain" description="Tyrosinase copper-binding" evidence="5">
    <location>
        <begin position="74"/>
        <end position="91"/>
    </location>
</feature>
<dbReference type="SUPFAM" id="SSF48056">
    <property type="entry name" value="Di-copper centre-containing domain"/>
    <property type="match status" value="1"/>
</dbReference>
<dbReference type="PANTHER" id="PTHR11474:SF126">
    <property type="entry name" value="TYROSINASE-LIKE PROTEIN TYR-1-RELATED"/>
    <property type="match status" value="1"/>
</dbReference>
<evidence type="ECO:0000256" key="3">
    <source>
        <dbReference type="SAM" id="MobiDB-lite"/>
    </source>
</evidence>
<evidence type="ECO:0000313" key="7">
    <source>
        <dbReference type="EMBL" id="GMF34329.1"/>
    </source>
</evidence>
<feature type="chain" id="PRO_5040804892" evidence="4">
    <location>
        <begin position="24"/>
        <end position="669"/>
    </location>
</feature>
<dbReference type="PRINTS" id="PR00092">
    <property type="entry name" value="TYROSINASE"/>
</dbReference>
<dbReference type="PROSITE" id="PS00497">
    <property type="entry name" value="TYROSINASE_1"/>
    <property type="match status" value="1"/>
</dbReference>
<dbReference type="Pfam" id="PF00264">
    <property type="entry name" value="Tyrosinase"/>
    <property type="match status" value="1"/>
</dbReference>
<dbReference type="AlphaFoldDB" id="A0A9W6X9Y5"/>
<dbReference type="EMBL" id="BSXT01000802">
    <property type="protein sequence ID" value="GMF34329.1"/>
    <property type="molecule type" value="Genomic_DNA"/>
</dbReference>
<dbReference type="GO" id="GO:0046872">
    <property type="term" value="F:metal ion binding"/>
    <property type="evidence" value="ECO:0007669"/>
    <property type="project" value="UniProtKB-KW"/>
</dbReference>
<keyword evidence="8" id="KW-1185">Reference proteome</keyword>
<feature type="compositionally biased region" description="Pro residues" evidence="3">
    <location>
        <begin position="375"/>
        <end position="405"/>
    </location>
</feature>
<comment type="caution">
    <text evidence="7">The sequence shown here is derived from an EMBL/GenBank/DDBJ whole genome shotgun (WGS) entry which is preliminary data.</text>
</comment>
<dbReference type="PROSITE" id="PS00498">
    <property type="entry name" value="TYROSINASE_2"/>
    <property type="match status" value="1"/>
</dbReference>
<evidence type="ECO:0000256" key="4">
    <source>
        <dbReference type="SAM" id="SignalP"/>
    </source>
</evidence>
<protein>
    <submittedName>
        <fullName evidence="7">Unnamed protein product</fullName>
    </submittedName>
</protein>
<feature type="signal peptide" evidence="4">
    <location>
        <begin position="1"/>
        <end position="23"/>
    </location>
</feature>
<evidence type="ECO:0000259" key="6">
    <source>
        <dbReference type="PROSITE" id="PS00498"/>
    </source>
</evidence>
<dbReference type="OrthoDB" id="6132182at2759"/>
<feature type="compositionally biased region" description="Polar residues" evidence="3">
    <location>
        <begin position="636"/>
        <end position="650"/>
    </location>
</feature>
<evidence type="ECO:0000256" key="2">
    <source>
        <dbReference type="ARBA" id="ARBA00023008"/>
    </source>
</evidence>
<dbReference type="InterPro" id="IPR002227">
    <property type="entry name" value="Tyrosinase_Cu-bd"/>
</dbReference>
<feature type="domain" description="Tyrosinase copper-binding" evidence="6">
    <location>
        <begin position="242"/>
        <end position="253"/>
    </location>
</feature>
<feature type="region of interest" description="Disordered" evidence="3">
    <location>
        <begin position="356"/>
        <end position="419"/>
    </location>
</feature>
<dbReference type="InterPro" id="IPR050316">
    <property type="entry name" value="Tyrosinase/Hemocyanin"/>
</dbReference>
<dbReference type="InterPro" id="IPR008922">
    <property type="entry name" value="Di-copper_centre_dom_sf"/>
</dbReference>
<accession>A0A9W6X9Y5</accession>
<evidence type="ECO:0000256" key="1">
    <source>
        <dbReference type="ARBA" id="ARBA00022723"/>
    </source>
</evidence>
<gene>
    <name evidence="7" type="ORF">Pfra01_000879600</name>
</gene>
<keyword evidence="1" id="KW-0479">Metal-binding</keyword>
<evidence type="ECO:0000259" key="5">
    <source>
        <dbReference type="PROSITE" id="PS00497"/>
    </source>
</evidence>